<evidence type="ECO:0000313" key="3">
    <source>
        <dbReference type="Proteomes" id="UP000199628"/>
    </source>
</evidence>
<dbReference type="STRING" id="639004.SAMN04488239_13023"/>
<accession>A0A1G7F7M6</accession>
<evidence type="ECO:0008006" key="4">
    <source>
        <dbReference type="Google" id="ProtNLM"/>
    </source>
</evidence>
<proteinExistence type="predicted"/>
<dbReference type="Gene3D" id="2.40.160.20">
    <property type="match status" value="1"/>
</dbReference>
<evidence type="ECO:0000256" key="1">
    <source>
        <dbReference type="SAM" id="SignalP"/>
    </source>
</evidence>
<dbReference type="RefSeq" id="WP_143028652.1">
    <property type="nucleotide sequence ID" value="NZ_FMZV01000030.1"/>
</dbReference>
<gene>
    <name evidence="2" type="ORF">SAMN04488239_13023</name>
</gene>
<evidence type="ECO:0000313" key="2">
    <source>
        <dbReference type="EMBL" id="SDE71871.1"/>
    </source>
</evidence>
<dbReference type="OrthoDB" id="6555107at2"/>
<feature type="chain" id="PRO_5011666544" description="Outer membrane protein beta-barrel domain-containing protein" evidence="1">
    <location>
        <begin position="28"/>
        <end position="252"/>
    </location>
</feature>
<organism evidence="2 3">
    <name type="scientific">Ruegeria marina</name>
    <dbReference type="NCBI Taxonomy" id="639004"/>
    <lineage>
        <taxon>Bacteria</taxon>
        <taxon>Pseudomonadati</taxon>
        <taxon>Pseudomonadota</taxon>
        <taxon>Alphaproteobacteria</taxon>
        <taxon>Rhodobacterales</taxon>
        <taxon>Roseobacteraceae</taxon>
        <taxon>Ruegeria</taxon>
    </lineage>
</organism>
<dbReference type="Proteomes" id="UP000199628">
    <property type="component" value="Unassembled WGS sequence"/>
</dbReference>
<keyword evidence="3" id="KW-1185">Reference proteome</keyword>
<dbReference type="EMBL" id="FMZV01000030">
    <property type="protein sequence ID" value="SDE71871.1"/>
    <property type="molecule type" value="Genomic_DNA"/>
</dbReference>
<feature type="signal peptide" evidence="1">
    <location>
        <begin position="1"/>
        <end position="27"/>
    </location>
</feature>
<keyword evidence="1" id="KW-0732">Signal</keyword>
<sequence length="252" mass="27276">MNTKFVIQSVVASVGLTMAFAGTQAAAQSDWEFNITPYAWMSGLSGDLGTVPGLPSQPVDLSFGDIFDDLDYGLFLLSSARNGPWVIYFDGSLVKTTSDEQIGGPIVQALQVESKTTNAALSLGRTVSVSQDHNIDVYLGVRYWKIENNFAVNTVGPLLRSSSSADWVDPIIGVAGRYRINDRWVLFGSADIGGFGVGSDMQWSVQTGANYSFTDRVSLSVGWRYMSVDYQDNGIVFDVSQSGPLIGATFKF</sequence>
<protein>
    <recommendedName>
        <fullName evidence="4">Outer membrane protein beta-barrel domain-containing protein</fullName>
    </recommendedName>
</protein>
<dbReference type="AlphaFoldDB" id="A0A1G7F7M6"/>
<reference evidence="3" key="1">
    <citation type="submission" date="2016-10" db="EMBL/GenBank/DDBJ databases">
        <authorList>
            <person name="Varghese N."/>
            <person name="Submissions S."/>
        </authorList>
    </citation>
    <scope>NUCLEOTIDE SEQUENCE [LARGE SCALE GENOMIC DNA]</scope>
    <source>
        <strain evidence="3">CGMCC 1.9108</strain>
    </source>
</reference>
<dbReference type="InterPro" id="IPR011250">
    <property type="entry name" value="OMP/PagP_B-barrel"/>
</dbReference>
<name>A0A1G7F7M6_9RHOB</name>
<dbReference type="SUPFAM" id="SSF56925">
    <property type="entry name" value="OMPA-like"/>
    <property type="match status" value="1"/>
</dbReference>